<keyword evidence="1" id="KW-1133">Transmembrane helix</keyword>
<dbReference type="AlphaFoldDB" id="A0AAV4BD15"/>
<feature type="chain" id="PRO_5043607306" description="Secreted protein" evidence="2">
    <location>
        <begin position="22"/>
        <end position="116"/>
    </location>
</feature>
<evidence type="ECO:0000313" key="4">
    <source>
        <dbReference type="Proteomes" id="UP000735302"/>
    </source>
</evidence>
<keyword evidence="2" id="KW-0732">Signal</keyword>
<dbReference type="Proteomes" id="UP000735302">
    <property type="component" value="Unassembled WGS sequence"/>
</dbReference>
<keyword evidence="4" id="KW-1185">Reference proteome</keyword>
<dbReference type="EMBL" id="BLXT01004694">
    <property type="protein sequence ID" value="GFO16689.1"/>
    <property type="molecule type" value="Genomic_DNA"/>
</dbReference>
<evidence type="ECO:0000256" key="1">
    <source>
        <dbReference type="SAM" id="Phobius"/>
    </source>
</evidence>
<feature type="transmembrane region" description="Helical" evidence="1">
    <location>
        <begin position="89"/>
        <end position="108"/>
    </location>
</feature>
<sequence length="116" mass="12627">MQKNSFVDILVLAFHLTRGVGSSVACESALRSAGTPLSRVRAPLLVPWPDGGPESLRSPCCGLAIYKKLKNSIHLTQLLLLSPASPVQYLYVILKFVGLIVIISLFYLSEVSQQCL</sequence>
<feature type="signal peptide" evidence="2">
    <location>
        <begin position="1"/>
        <end position="21"/>
    </location>
</feature>
<comment type="caution">
    <text evidence="3">The sequence shown here is derived from an EMBL/GenBank/DDBJ whole genome shotgun (WGS) entry which is preliminary data.</text>
</comment>
<evidence type="ECO:0000313" key="3">
    <source>
        <dbReference type="EMBL" id="GFO16689.1"/>
    </source>
</evidence>
<proteinExistence type="predicted"/>
<protein>
    <recommendedName>
        <fullName evidence="5">Secreted protein</fullName>
    </recommendedName>
</protein>
<name>A0AAV4BD15_9GAST</name>
<accession>A0AAV4BD15</accession>
<organism evidence="3 4">
    <name type="scientific">Plakobranchus ocellatus</name>
    <dbReference type="NCBI Taxonomy" id="259542"/>
    <lineage>
        <taxon>Eukaryota</taxon>
        <taxon>Metazoa</taxon>
        <taxon>Spiralia</taxon>
        <taxon>Lophotrochozoa</taxon>
        <taxon>Mollusca</taxon>
        <taxon>Gastropoda</taxon>
        <taxon>Heterobranchia</taxon>
        <taxon>Euthyneura</taxon>
        <taxon>Panpulmonata</taxon>
        <taxon>Sacoglossa</taxon>
        <taxon>Placobranchoidea</taxon>
        <taxon>Plakobranchidae</taxon>
        <taxon>Plakobranchus</taxon>
    </lineage>
</organism>
<reference evidence="3 4" key="1">
    <citation type="journal article" date="2021" name="Elife">
        <title>Chloroplast acquisition without the gene transfer in kleptoplastic sea slugs, Plakobranchus ocellatus.</title>
        <authorList>
            <person name="Maeda T."/>
            <person name="Takahashi S."/>
            <person name="Yoshida T."/>
            <person name="Shimamura S."/>
            <person name="Takaki Y."/>
            <person name="Nagai Y."/>
            <person name="Toyoda A."/>
            <person name="Suzuki Y."/>
            <person name="Arimoto A."/>
            <person name="Ishii H."/>
            <person name="Satoh N."/>
            <person name="Nishiyama T."/>
            <person name="Hasebe M."/>
            <person name="Maruyama T."/>
            <person name="Minagawa J."/>
            <person name="Obokata J."/>
            <person name="Shigenobu S."/>
        </authorList>
    </citation>
    <scope>NUCLEOTIDE SEQUENCE [LARGE SCALE GENOMIC DNA]</scope>
</reference>
<gene>
    <name evidence="3" type="ORF">PoB_004319400</name>
</gene>
<evidence type="ECO:0008006" key="5">
    <source>
        <dbReference type="Google" id="ProtNLM"/>
    </source>
</evidence>
<keyword evidence="1" id="KW-0812">Transmembrane</keyword>
<keyword evidence="1" id="KW-0472">Membrane</keyword>
<evidence type="ECO:0000256" key="2">
    <source>
        <dbReference type="SAM" id="SignalP"/>
    </source>
</evidence>